<comment type="pathway">
    <text evidence="2">tRNA modification; 5-methoxycarbonylmethyl-2-thiouridine-tRNA biosynthesis.</text>
</comment>
<evidence type="ECO:0000256" key="1">
    <source>
        <dbReference type="ARBA" id="ARBA00004496"/>
    </source>
</evidence>
<evidence type="ECO:0000256" key="6">
    <source>
        <dbReference type="ARBA" id="ARBA00032958"/>
    </source>
</evidence>
<feature type="domain" description="ELP1 N-terminal second beta-propeller" evidence="9">
    <location>
        <begin position="83"/>
        <end position="149"/>
    </location>
</feature>
<feature type="compositionally biased region" description="Polar residues" evidence="7">
    <location>
        <begin position="423"/>
        <end position="434"/>
    </location>
</feature>
<comment type="similarity">
    <text evidence="3">Belongs to the ELP1/IKA1 family.</text>
</comment>
<evidence type="ECO:0000256" key="4">
    <source>
        <dbReference type="ARBA" id="ARBA00022490"/>
    </source>
</evidence>
<evidence type="ECO:0000259" key="10">
    <source>
        <dbReference type="Pfam" id="PF23878"/>
    </source>
</evidence>
<evidence type="ECO:0000259" key="9">
    <source>
        <dbReference type="Pfam" id="PF23797"/>
    </source>
</evidence>
<proteinExistence type="inferred from homology"/>
<dbReference type="Ensembl" id="ENSCJAT00000130517.1">
    <property type="protein sequence ID" value="ENSCJAP00000091736.1"/>
    <property type="gene ID" value="ENSCJAG00000077244.1"/>
</dbReference>
<protein>
    <recommendedName>
        <fullName evidence="6">IkappaB kinase complex-associated protein</fullName>
    </recommendedName>
</protein>
<dbReference type="PANTHER" id="PTHR12747:SF0">
    <property type="entry name" value="ELONGATOR COMPLEX PROTEIN 1"/>
    <property type="match status" value="1"/>
</dbReference>
<dbReference type="GO" id="GO:0033588">
    <property type="term" value="C:elongator holoenzyme complex"/>
    <property type="evidence" value="ECO:0007669"/>
    <property type="project" value="InterPro"/>
</dbReference>
<sequence>MAFFSFSPAVQLWTVGNYHWYLKQSLSFSTCGKSKIVSLIWDPVTPYRLHVLCQGWHYFCYDWHWTTDRSSGDNSSDLSSVAVIDGSKVLVTVFRQTVVPPPMCSYQLLFPHPVNQVTFSAHPQKSNDLAVLDASNKISVYKCGDCPRADPTVKLGAVGGSGFKDPKEYIPFLNTLKKMETHYQRFTVDKYLKQYEKAVGHLSKCGPEYFPECLNLIKDKKLYKEALKLYSPSSQQYQDISIAYGEHLMQEHMYEPAGLMFARCGAHEKALSAFLTCGNWKQALCVAAQLNFTEDQLAGLGRTLAGKLVEQRKHIDAAMVLEQYAQDYEEAVFLLLEGAAWEEALRLVYKYNRLDIIETNIKPSILEAQKSYMAFLDSQTATFSRYKKHFLVVRKLKEQAQQAGLDDEVPHGQESDLFSETSSVVSGSQMSGKYSHSNSRISARSSKNRQKVERKKHGLKEGSLLEDLALLEALSEVVENTENQKVYHILKVLFLFEFDEQGRELQKAFEDTLQLIERSIPEIWTLTYQQNSATPVLGPNSTANSIMSMSVTISLPFLLLDGELFIPPKINKRIQWKLSLLD</sequence>
<dbReference type="AlphaFoldDB" id="A0A8I3X2I7"/>
<feature type="domain" description="ELP1 first N-terminal beta-propeller" evidence="8">
    <location>
        <begin position="8"/>
        <end position="43"/>
    </location>
</feature>
<evidence type="ECO:0000259" key="8">
    <source>
        <dbReference type="Pfam" id="PF04762"/>
    </source>
</evidence>
<dbReference type="PANTHER" id="PTHR12747">
    <property type="entry name" value="ELONGATOR COMPLEX PROTEIN 1"/>
    <property type="match status" value="1"/>
</dbReference>
<evidence type="ECO:0000259" key="11">
    <source>
        <dbReference type="Pfam" id="PF23936"/>
    </source>
</evidence>
<dbReference type="UniPathway" id="UPA00988"/>
<reference evidence="12 13" key="1">
    <citation type="submission" date="2009-03" db="EMBL/GenBank/DDBJ databases">
        <authorList>
            <person name="Warren W."/>
            <person name="Ye L."/>
            <person name="Minx P."/>
            <person name="Worley K."/>
            <person name="Gibbs R."/>
            <person name="Wilson R.K."/>
        </authorList>
    </citation>
    <scope>NUCLEOTIDE SEQUENCE [LARGE SCALE GENOMIC DNA]</scope>
</reference>
<feature type="compositionally biased region" description="Basic residues" evidence="7">
    <location>
        <begin position="446"/>
        <end position="457"/>
    </location>
</feature>
<dbReference type="InterPro" id="IPR056166">
    <property type="entry name" value="TPR_ELP1"/>
</dbReference>
<evidence type="ECO:0000256" key="3">
    <source>
        <dbReference type="ARBA" id="ARBA00006086"/>
    </source>
</evidence>
<evidence type="ECO:0000313" key="13">
    <source>
        <dbReference type="Proteomes" id="UP000008225"/>
    </source>
</evidence>
<dbReference type="InterPro" id="IPR056164">
    <property type="entry name" value="Beta-prop_ELP1_1st"/>
</dbReference>
<dbReference type="Pfam" id="PF23797">
    <property type="entry name" value="Beta-prop_ELP1_2nd"/>
    <property type="match status" value="1"/>
</dbReference>
<evidence type="ECO:0000256" key="7">
    <source>
        <dbReference type="SAM" id="MobiDB-lite"/>
    </source>
</evidence>
<dbReference type="Pfam" id="PF04762">
    <property type="entry name" value="Beta-prop_ELP1_1st"/>
    <property type="match status" value="1"/>
</dbReference>
<dbReference type="InterPro" id="IPR056165">
    <property type="entry name" value="Beta-prop_ELP1_2nd"/>
</dbReference>
<dbReference type="GO" id="GO:0002926">
    <property type="term" value="P:tRNA wobble base 5-methoxycarbonylmethyl-2-thiouridinylation"/>
    <property type="evidence" value="ECO:0007669"/>
    <property type="project" value="TreeGrafter"/>
</dbReference>
<evidence type="ECO:0000256" key="2">
    <source>
        <dbReference type="ARBA" id="ARBA00005043"/>
    </source>
</evidence>
<keyword evidence="13" id="KW-1185">Reference proteome</keyword>
<dbReference type="GO" id="GO:0000049">
    <property type="term" value="F:tRNA binding"/>
    <property type="evidence" value="ECO:0007669"/>
    <property type="project" value="TreeGrafter"/>
</dbReference>
<evidence type="ECO:0000313" key="12">
    <source>
        <dbReference type="Ensembl" id="ENSCJAP00000091736.1"/>
    </source>
</evidence>
<dbReference type="InterPro" id="IPR006849">
    <property type="entry name" value="Elp1"/>
</dbReference>
<dbReference type="OMA" id="HYKWIND"/>
<reference evidence="12" key="2">
    <citation type="submission" date="2025-08" db="UniProtKB">
        <authorList>
            <consortium name="Ensembl"/>
        </authorList>
    </citation>
    <scope>IDENTIFICATION</scope>
</reference>
<dbReference type="Pfam" id="PF23936">
    <property type="entry name" value="HB_ELP1"/>
    <property type="match status" value="1"/>
</dbReference>
<evidence type="ECO:0000256" key="5">
    <source>
        <dbReference type="ARBA" id="ARBA00022694"/>
    </source>
</evidence>
<keyword evidence="4" id="KW-0963">Cytoplasm</keyword>
<dbReference type="GO" id="GO:0005829">
    <property type="term" value="C:cytosol"/>
    <property type="evidence" value="ECO:0007669"/>
    <property type="project" value="TreeGrafter"/>
</dbReference>
<keyword evidence="5" id="KW-0819">tRNA processing</keyword>
<organism evidence="12 13">
    <name type="scientific">Callithrix jacchus</name>
    <name type="common">White-tufted-ear marmoset</name>
    <name type="synonym">Simia Jacchus</name>
    <dbReference type="NCBI Taxonomy" id="9483"/>
    <lineage>
        <taxon>Eukaryota</taxon>
        <taxon>Metazoa</taxon>
        <taxon>Chordata</taxon>
        <taxon>Craniata</taxon>
        <taxon>Vertebrata</taxon>
        <taxon>Euteleostomi</taxon>
        <taxon>Mammalia</taxon>
        <taxon>Eutheria</taxon>
        <taxon>Euarchontoglires</taxon>
        <taxon>Primates</taxon>
        <taxon>Haplorrhini</taxon>
        <taxon>Platyrrhini</taxon>
        <taxon>Cebidae</taxon>
        <taxon>Callitrichinae</taxon>
        <taxon>Callithrix</taxon>
        <taxon>Callithrix</taxon>
    </lineage>
</organism>
<accession>A0A8I3X2I7</accession>
<dbReference type="InterPro" id="IPR056169">
    <property type="entry name" value="HB_ELP1"/>
</dbReference>
<dbReference type="Proteomes" id="UP000008225">
    <property type="component" value="Chromosome 1"/>
</dbReference>
<dbReference type="GeneTree" id="ENSGT00390000013344"/>
<name>A0A8I3X2I7_CALJA</name>
<feature type="region of interest" description="Disordered" evidence="7">
    <location>
        <begin position="423"/>
        <end position="457"/>
    </location>
</feature>
<feature type="domain" description="ELP1 three-helical bundle" evidence="11">
    <location>
        <begin position="355"/>
        <end position="523"/>
    </location>
</feature>
<feature type="compositionally biased region" description="Low complexity" evidence="7">
    <location>
        <begin position="435"/>
        <end position="445"/>
    </location>
</feature>
<reference evidence="12" key="3">
    <citation type="submission" date="2025-09" db="UniProtKB">
        <authorList>
            <consortium name="Ensembl"/>
        </authorList>
    </citation>
    <scope>IDENTIFICATION</scope>
</reference>
<dbReference type="Pfam" id="PF23878">
    <property type="entry name" value="TPR_ELP1"/>
    <property type="match status" value="1"/>
</dbReference>
<feature type="domain" description="ELP1 TPR" evidence="10">
    <location>
        <begin position="183"/>
        <end position="346"/>
    </location>
</feature>
<comment type="subcellular location">
    <subcellularLocation>
        <location evidence="1">Cytoplasm</location>
    </subcellularLocation>
</comment>